<dbReference type="Pfam" id="PF00106">
    <property type="entry name" value="adh_short"/>
    <property type="match status" value="1"/>
</dbReference>
<dbReference type="PANTHER" id="PTHR44196">
    <property type="entry name" value="DEHYDROGENASE/REDUCTASE SDR FAMILY MEMBER 7B"/>
    <property type="match status" value="1"/>
</dbReference>
<accession>A0ABT2A7C0</accession>
<dbReference type="PROSITE" id="PS00061">
    <property type="entry name" value="ADH_SHORT"/>
    <property type="match status" value="1"/>
</dbReference>
<evidence type="ECO:0000313" key="6">
    <source>
        <dbReference type="Proteomes" id="UP001205560"/>
    </source>
</evidence>
<keyword evidence="2" id="KW-0560">Oxidoreductase</keyword>
<evidence type="ECO:0000256" key="2">
    <source>
        <dbReference type="ARBA" id="ARBA00023002"/>
    </source>
</evidence>
<protein>
    <submittedName>
        <fullName evidence="5">SDR family oxidoreductase</fullName>
    </submittedName>
</protein>
<evidence type="ECO:0000256" key="1">
    <source>
        <dbReference type="ARBA" id="ARBA00006484"/>
    </source>
</evidence>
<gene>
    <name evidence="5" type="ORF">NX782_12835</name>
</gene>
<comment type="caution">
    <text evidence="5">The sequence shown here is derived from an EMBL/GenBank/DDBJ whole genome shotgun (WGS) entry which is preliminary data.</text>
</comment>
<dbReference type="InterPro" id="IPR020904">
    <property type="entry name" value="Sc_DH/Rdtase_CS"/>
</dbReference>
<dbReference type="PRINTS" id="PR00080">
    <property type="entry name" value="SDRFAMILY"/>
</dbReference>
<dbReference type="InterPro" id="IPR036291">
    <property type="entry name" value="NAD(P)-bd_dom_sf"/>
</dbReference>
<dbReference type="RefSeq" id="WP_258845860.1">
    <property type="nucleotide sequence ID" value="NZ_JANUGX010000013.1"/>
</dbReference>
<dbReference type="Gene3D" id="3.40.50.720">
    <property type="entry name" value="NAD(P)-binding Rossmann-like Domain"/>
    <property type="match status" value="1"/>
</dbReference>
<evidence type="ECO:0000256" key="4">
    <source>
        <dbReference type="SAM" id="MobiDB-lite"/>
    </source>
</evidence>
<dbReference type="CDD" id="cd05360">
    <property type="entry name" value="SDR_c3"/>
    <property type="match status" value="1"/>
</dbReference>
<organism evidence="5 6">
    <name type="scientific">Massilia norwichensis</name>
    <dbReference type="NCBI Taxonomy" id="1442366"/>
    <lineage>
        <taxon>Bacteria</taxon>
        <taxon>Pseudomonadati</taxon>
        <taxon>Pseudomonadota</taxon>
        <taxon>Betaproteobacteria</taxon>
        <taxon>Burkholderiales</taxon>
        <taxon>Oxalobacteraceae</taxon>
        <taxon>Telluria group</taxon>
        <taxon>Massilia</taxon>
    </lineage>
</organism>
<name>A0ABT2A7C0_9BURK</name>
<sequence>MSVQLRKIDEQVMVITGATSGIGLTTARMAAEQGAKLVLAARNAEALDQLASELRRKGTQVATVTADVGKQEDVARIGSTAMERFGRIDTWVNNAGISIFGRNEDVPLEDMQRLFQTNYWGVVHGSLEAVKHMKTRGGGAIINLGSELSERAVPLQGLYSASKHAVKAFTDALRMELEKEGAPMAVTLIKPAAIDTMFAVHAKNYMEKEPALPPPIYAPEVVAKSILYAAQNQKRDVFVGGASKAISANAFAMPRVLDKVMNAAMFKQQQSDQPSSPNRRDALYEPDPRNELRQRQGMDDKHHVAESSAYTAVSLRANKFMPALIGAGALFAAWKLTRRSSLRSGLRSGLRSAF</sequence>
<comment type="similarity">
    <text evidence="1 3">Belongs to the short-chain dehydrogenases/reductases (SDR) family.</text>
</comment>
<evidence type="ECO:0000256" key="3">
    <source>
        <dbReference type="RuleBase" id="RU000363"/>
    </source>
</evidence>
<reference evidence="5 6" key="1">
    <citation type="submission" date="2022-08" db="EMBL/GenBank/DDBJ databases">
        <title>Reclassification of Massilia species as members of the genera Telluria, Duganella, Pseudoduganella, Mokoshia gen. nov. and Zemynaea gen. nov. using orthogonal and non-orthogonal genome-based approaches.</title>
        <authorList>
            <person name="Bowman J.P."/>
        </authorList>
    </citation>
    <scope>NUCLEOTIDE SEQUENCE [LARGE SCALE GENOMIC DNA]</scope>
    <source>
        <strain evidence="5 6">LMG 28164</strain>
    </source>
</reference>
<feature type="compositionally biased region" description="Basic and acidic residues" evidence="4">
    <location>
        <begin position="278"/>
        <end position="303"/>
    </location>
</feature>
<dbReference type="PANTHER" id="PTHR44196:SF1">
    <property type="entry name" value="DEHYDROGENASE_REDUCTASE SDR FAMILY MEMBER 7B"/>
    <property type="match status" value="1"/>
</dbReference>
<dbReference type="Proteomes" id="UP001205560">
    <property type="component" value="Unassembled WGS sequence"/>
</dbReference>
<dbReference type="PRINTS" id="PR00081">
    <property type="entry name" value="GDHRDH"/>
</dbReference>
<dbReference type="SUPFAM" id="SSF51735">
    <property type="entry name" value="NAD(P)-binding Rossmann-fold domains"/>
    <property type="match status" value="1"/>
</dbReference>
<evidence type="ECO:0000313" key="5">
    <source>
        <dbReference type="EMBL" id="MCS0590090.1"/>
    </source>
</evidence>
<feature type="compositionally biased region" description="Polar residues" evidence="4">
    <location>
        <begin position="267"/>
        <end position="277"/>
    </location>
</feature>
<dbReference type="EMBL" id="JANUGX010000013">
    <property type="protein sequence ID" value="MCS0590090.1"/>
    <property type="molecule type" value="Genomic_DNA"/>
</dbReference>
<proteinExistence type="inferred from homology"/>
<dbReference type="InterPro" id="IPR002347">
    <property type="entry name" value="SDR_fam"/>
</dbReference>
<feature type="region of interest" description="Disordered" evidence="4">
    <location>
        <begin position="267"/>
        <end position="303"/>
    </location>
</feature>
<dbReference type="NCBIfam" id="NF005495">
    <property type="entry name" value="PRK07109.1"/>
    <property type="match status" value="1"/>
</dbReference>
<keyword evidence="6" id="KW-1185">Reference proteome</keyword>